<dbReference type="InterPro" id="IPR050166">
    <property type="entry name" value="ABC_transporter_ATP-bind"/>
</dbReference>
<dbReference type="PROSITE" id="PS50893">
    <property type="entry name" value="ABC_TRANSPORTER_2"/>
    <property type="match status" value="1"/>
</dbReference>
<reference evidence="5" key="1">
    <citation type="submission" date="2021-12" db="EMBL/GenBank/DDBJ databases">
        <title>Alicyclobacillaceae gen. nov., sp. nov., isolated from chalcocite enrichment system.</title>
        <authorList>
            <person name="Jiang Z."/>
        </authorList>
    </citation>
    <scope>NUCLEOTIDE SEQUENCE</scope>
    <source>
        <strain evidence="5">MYW30-H2</strain>
    </source>
</reference>
<dbReference type="Gene3D" id="3.40.50.300">
    <property type="entry name" value="P-loop containing nucleotide triphosphate hydrolases"/>
    <property type="match status" value="1"/>
</dbReference>
<dbReference type="InterPro" id="IPR003439">
    <property type="entry name" value="ABC_transporter-like_ATP-bd"/>
</dbReference>
<evidence type="ECO:0000256" key="3">
    <source>
        <dbReference type="ARBA" id="ARBA00022840"/>
    </source>
</evidence>
<sequence length="270" mass="30423">MARESIVKLLEGRQSVTQKLLIEVSNISKTFQTKSGPNCVLDKVNLNIYEGDFICVVGPSGCGKTTLLNILGGLTQTDEGIATHRGVPIAGPSPDRGVIFQQYALFPWKTVIENVAFGLKLKKIRKKERHERALHYLDLVGLTKFKNAYPKELSGGMKQRVAIARAYATDPEILLMDEPFGALDAQTRGQLQEELLKTWEKEKKTIFFITHDVEEAVILANRVIMMKANPGGIKHELKIDLPYPRSQETKLLDNFTKLKNEVWLQVYHHA</sequence>
<evidence type="ECO:0000313" key="5">
    <source>
        <dbReference type="EMBL" id="UOF88750.1"/>
    </source>
</evidence>
<dbReference type="InterPro" id="IPR027417">
    <property type="entry name" value="P-loop_NTPase"/>
</dbReference>
<dbReference type="InterPro" id="IPR003593">
    <property type="entry name" value="AAA+_ATPase"/>
</dbReference>
<dbReference type="Proteomes" id="UP000830167">
    <property type="component" value="Chromosome"/>
</dbReference>
<dbReference type="InterPro" id="IPR017871">
    <property type="entry name" value="ABC_transporter-like_CS"/>
</dbReference>
<dbReference type="RefSeq" id="WP_347435429.1">
    <property type="nucleotide sequence ID" value="NZ_CP089291.1"/>
</dbReference>
<keyword evidence="1" id="KW-0813">Transport</keyword>
<evidence type="ECO:0000259" key="4">
    <source>
        <dbReference type="PROSITE" id="PS50893"/>
    </source>
</evidence>
<keyword evidence="3 5" id="KW-0067">ATP-binding</keyword>
<dbReference type="EMBL" id="CP089291">
    <property type="protein sequence ID" value="UOF88750.1"/>
    <property type="molecule type" value="Genomic_DNA"/>
</dbReference>
<protein>
    <submittedName>
        <fullName evidence="5">ABC transporter ATP-binding protein</fullName>
    </submittedName>
</protein>
<evidence type="ECO:0000256" key="2">
    <source>
        <dbReference type="ARBA" id="ARBA00022741"/>
    </source>
</evidence>
<evidence type="ECO:0000313" key="6">
    <source>
        <dbReference type="Proteomes" id="UP000830167"/>
    </source>
</evidence>
<keyword evidence="6" id="KW-1185">Reference proteome</keyword>
<dbReference type="SMART" id="SM00382">
    <property type="entry name" value="AAA"/>
    <property type="match status" value="1"/>
</dbReference>
<feature type="domain" description="ABC transporter" evidence="4">
    <location>
        <begin position="22"/>
        <end position="253"/>
    </location>
</feature>
<dbReference type="GO" id="GO:0005524">
    <property type="term" value="F:ATP binding"/>
    <property type="evidence" value="ECO:0007669"/>
    <property type="project" value="UniProtKB-KW"/>
</dbReference>
<organism evidence="5 6">
    <name type="scientific">Fodinisporobacter ferrooxydans</name>
    <dbReference type="NCBI Taxonomy" id="2901836"/>
    <lineage>
        <taxon>Bacteria</taxon>
        <taxon>Bacillati</taxon>
        <taxon>Bacillota</taxon>
        <taxon>Bacilli</taxon>
        <taxon>Bacillales</taxon>
        <taxon>Alicyclobacillaceae</taxon>
        <taxon>Fodinisporobacter</taxon>
    </lineage>
</organism>
<dbReference type="SUPFAM" id="SSF52540">
    <property type="entry name" value="P-loop containing nucleoside triphosphate hydrolases"/>
    <property type="match status" value="1"/>
</dbReference>
<dbReference type="PANTHER" id="PTHR42788">
    <property type="entry name" value="TAURINE IMPORT ATP-BINDING PROTEIN-RELATED"/>
    <property type="match status" value="1"/>
</dbReference>
<gene>
    <name evidence="5" type="ORF">LSG31_12410</name>
</gene>
<dbReference type="Pfam" id="PF00005">
    <property type="entry name" value="ABC_tran"/>
    <property type="match status" value="1"/>
</dbReference>
<dbReference type="PROSITE" id="PS00211">
    <property type="entry name" value="ABC_TRANSPORTER_1"/>
    <property type="match status" value="1"/>
</dbReference>
<keyword evidence="2" id="KW-0547">Nucleotide-binding</keyword>
<proteinExistence type="predicted"/>
<dbReference type="CDD" id="cd03293">
    <property type="entry name" value="ABC_NrtD_SsuB_transporters"/>
    <property type="match status" value="1"/>
</dbReference>
<name>A0ABY4CDZ4_9BACL</name>
<accession>A0ABY4CDZ4</accession>
<dbReference type="PANTHER" id="PTHR42788:SF13">
    <property type="entry name" value="ALIPHATIC SULFONATES IMPORT ATP-BINDING PROTEIN SSUB"/>
    <property type="match status" value="1"/>
</dbReference>
<evidence type="ECO:0000256" key="1">
    <source>
        <dbReference type="ARBA" id="ARBA00022448"/>
    </source>
</evidence>